<evidence type="ECO:0000313" key="14">
    <source>
        <dbReference type="Proteomes" id="UP000801492"/>
    </source>
</evidence>
<feature type="domain" description="C2H2-type" evidence="12">
    <location>
        <begin position="232"/>
        <end position="259"/>
    </location>
</feature>
<evidence type="ECO:0000256" key="2">
    <source>
        <dbReference type="ARBA" id="ARBA00022723"/>
    </source>
</evidence>
<gene>
    <name evidence="13" type="ORF">ILUMI_27223</name>
</gene>
<dbReference type="GO" id="GO:0005634">
    <property type="term" value="C:nucleus"/>
    <property type="evidence" value="ECO:0007669"/>
    <property type="project" value="UniProtKB-SubCell"/>
</dbReference>
<dbReference type="FunFam" id="3.30.160.60:FF:000450">
    <property type="entry name" value="PR domain zinc finger protein 14"/>
    <property type="match status" value="1"/>
</dbReference>
<keyword evidence="14" id="KW-1185">Reference proteome</keyword>
<feature type="domain" description="C2H2-type" evidence="12">
    <location>
        <begin position="170"/>
        <end position="197"/>
    </location>
</feature>
<evidence type="ECO:0000256" key="8">
    <source>
        <dbReference type="ARBA" id="ARBA00023163"/>
    </source>
</evidence>
<feature type="domain" description="C2H2-type" evidence="12">
    <location>
        <begin position="198"/>
        <end position="221"/>
    </location>
</feature>
<feature type="domain" description="C2H2-type" evidence="12">
    <location>
        <begin position="321"/>
        <end position="348"/>
    </location>
</feature>
<evidence type="ECO:0000256" key="3">
    <source>
        <dbReference type="ARBA" id="ARBA00022737"/>
    </source>
</evidence>
<dbReference type="EMBL" id="VTPC01091253">
    <property type="protein sequence ID" value="KAF2878950.1"/>
    <property type="molecule type" value="Genomic_DNA"/>
</dbReference>
<dbReference type="InterPro" id="IPR013087">
    <property type="entry name" value="Znf_C2H2_type"/>
</dbReference>
<evidence type="ECO:0000256" key="9">
    <source>
        <dbReference type="ARBA" id="ARBA00023242"/>
    </source>
</evidence>
<dbReference type="AlphaFoldDB" id="A0A8K0C8D0"/>
<keyword evidence="4 11" id="KW-0863">Zinc-finger</keyword>
<comment type="caution">
    <text evidence="13">The sequence shown here is derived from an EMBL/GenBank/DDBJ whole genome shotgun (WGS) entry which is preliminary data.</text>
</comment>
<organism evidence="13 14">
    <name type="scientific">Ignelater luminosus</name>
    <name type="common">Cucubano</name>
    <name type="synonym">Pyrophorus luminosus</name>
    <dbReference type="NCBI Taxonomy" id="2038154"/>
    <lineage>
        <taxon>Eukaryota</taxon>
        <taxon>Metazoa</taxon>
        <taxon>Ecdysozoa</taxon>
        <taxon>Arthropoda</taxon>
        <taxon>Hexapoda</taxon>
        <taxon>Insecta</taxon>
        <taxon>Pterygota</taxon>
        <taxon>Neoptera</taxon>
        <taxon>Endopterygota</taxon>
        <taxon>Coleoptera</taxon>
        <taxon>Polyphaga</taxon>
        <taxon>Elateriformia</taxon>
        <taxon>Elateroidea</taxon>
        <taxon>Elateridae</taxon>
        <taxon>Agrypninae</taxon>
        <taxon>Pyrophorini</taxon>
        <taxon>Ignelater</taxon>
    </lineage>
</organism>
<name>A0A8K0C8D0_IGNLU</name>
<accession>A0A8K0C8D0</accession>
<dbReference type="FunFam" id="3.30.160.60:FF:000303">
    <property type="entry name" value="Zinc finger protein 41"/>
    <property type="match status" value="1"/>
</dbReference>
<keyword evidence="7" id="KW-0238">DNA-binding</keyword>
<dbReference type="SMART" id="SM00355">
    <property type="entry name" value="ZnF_C2H2"/>
    <property type="match status" value="11"/>
</dbReference>
<feature type="domain" description="C2H2-type" evidence="12">
    <location>
        <begin position="265"/>
        <end position="292"/>
    </location>
</feature>
<evidence type="ECO:0000256" key="1">
    <source>
        <dbReference type="ARBA" id="ARBA00004123"/>
    </source>
</evidence>
<evidence type="ECO:0000256" key="4">
    <source>
        <dbReference type="ARBA" id="ARBA00022771"/>
    </source>
</evidence>
<keyword evidence="5" id="KW-0862">Zinc</keyword>
<dbReference type="PANTHER" id="PTHR24388">
    <property type="entry name" value="ZINC FINGER PROTEIN"/>
    <property type="match status" value="1"/>
</dbReference>
<dbReference type="Proteomes" id="UP000801492">
    <property type="component" value="Unassembled WGS sequence"/>
</dbReference>
<feature type="domain" description="C2H2-type" evidence="12">
    <location>
        <begin position="293"/>
        <end position="320"/>
    </location>
</feature>
<keyword evidence="3" id="KW-0677">Repeat</keyword>
<reference evidence="13" key="1">
    <citation type="submission" date="2019-08" db="EMBL/GenBank/DDBJ databases">
        <title>The genome of the North American firefly Photinus pyralis.</title>
        <authorList>
            <consortium name="Photinus pyralis genome working group"/>
            <person name="Fallon T.R."/>
            <person name="Sander Lower S.E."/>
            <person name="Weng J.-K."/>
        </authorList>
    </citation>
    <scope>NUCLEOTIDE SEQUENCE</scope>
    <source>
        <strain evidence="13">TRF0915ILg1</strain>
        <tissue evidence="13">Whole body</tissue>
    </source>
</reference>
<keyword evidence="9" id="KW-0539">Nucleus</keyword>
<dbReference type="InterPro" id="IPR036236">
    <property type="entry name" value="Znf_C2H2_sf"/>
</dbReference>
<evidence type="ECO:0000256" key="10">
    <source>
        <dbReference type="ARBA" id="ARBA00037948"/>
    </source>
</evidence>
<dbReference type="GO" id="GO:0000978">
    <property type="term" value="F:RNA polymerase II cis-regulatory region sequence-specific DNA binding"/>
    <property type="evidence" value="ECO:0007669"/>
    <property type="project" value="TreeGrafter"/>
</dbReference>
<dbReference type="OrthoDB" id="3437960at2759"/>
<dbReference type="GO" id="GO:0000981">
    <property type="term" value="F:DNA-binding transcription factor activity, RNA polymerase II-specific"/>
    <property type="evidence" value="ECO:0007669"/>
    <property type="project" value="TreeGrafter"/>
</dbReference>
<keyword evidence="8" id="KW-0804">Transcription</keyword>
<dbReference type="Gene3D" id="3.30.160.60">
    <property type="entry name" value="Classic Zinc Finger"/>
    <property type="match status" value="9"/>
</dbReference>
<protein>
    <recommendedName>
        <fullName evidence="12">C2H2-type domain-containing protein</fullName>
    </recommendedName>
</protein>
<dbReference type="InterPro" id="IPR050527">
    <property type="entry name" value="Snail/Krueppel_Znf"/>
</dbReference>
<evidence type="ECO:0000313" key="13">
    <source>
        <dbReference type="EMBL" id="KAF2878950.1"/>
    </source>
</evidence>
<sequence length="376" mass="44072">MKGILNYDELLEAAAKRNSRRRSIINYNESDDEQKVKKTRQKRVWTCTKCPGAFNTSRKLREHRKTHRKEDIDTQYNYMYDETRNIFSCYGCDVETNTKEEIEKHVLLHEEKFTCDVCNETFVKPYEYSSHLYSHDQTKGFRCPYCKYVTSRRTAIVIHINTFHLRKFIYTCELCGKGFNDCVLYKEHGNIHEGVRPFKCVVCGKDFPFSSYLNSHQIRNHKVTIDGTVGANQCLICSKNFSRKSVLENHMKRHENIKVVHEKKHLCDICGKGFAQTEKLRIHYRVHTGVKPYTCSYCAKSFTKRDYLVMHERVHSGERPYSCEHCGKRFNQSAPLRLHIRSHTGERPYVCHLCNNGYISRGVLNLHLKNCPGTSA</sequence>
<dbReference type="Pfam" id="PF00096">
    <property type="entry name" value="zf-C2H2"/>
    <property type="match status" value="8"/>
</dbReference>
<keyword evidence="2" id="KW-0479">Metal-binding</keyword>
<evidence type="ECO:0000256" key="6">
    <source>
        <dbReference type="ARBA" id="ARBA00023015"/>
    </source>
</evidence>
<dbReference type="PROSITE" id="PS00028">
    <property type="entry name" value="ZINC_FINGER_C2H2_1"/>
    <property type="match status" value="8"/>
</dbReference>
<evidence type="ECO:0000259" key="12">
    <source>
        <dbReference type="PROSITE" id="PS50157"/>
    </source>
</evidence>
<feature type="domain" description="C2H2-type" evidence="12">
    <location>
        <begin position="113"/>
        <end position="140"/>
    </location>
</feature>
<dbReference type="PROSITE" id="PS50157">
    <property type="entry name" value="ZINC_FINGER_C2H2_2"/>
    <property type="match status" value="8"/>
</dbReference>
<dbReference type="GO" id="GO:0008270">
    <property type="term" value="F:zinc ion binding"/>
    <property type="evidence" value="ECO:0007669"/>
    <property type="project" value="UniProtKB-KW"/>
</dbReference>
<proteinExistence type="inferred from homology"/>
<evidence type="ECO:0000256" key="11">
    <source>
        <dbReference type="PROSITE-ProRule" id="PRU00042"/>
    </source>
</evidence>
<dbReference type="FunFam" id="3.30.160.60:FF:000446">
    <property type="entry name" value="Zinc finger protein"/>
    <property type="match status" value="1"/>
</dbReference>
<dbReference type="SUPFAM" id="SSF57667">
    <property type="entry name" value="beta-beta-alpha zinc fingers"/>
    <property type="match status" value="5"/>
</dbReference>
<comment type="similarity">
    <text evidence="10">Belongs to the snail C2H2-type zinc-finger protein family.</text>
</comment>
<dbReference type="PANTHER" id="PTHR24388:SF54">
    <property type="entry name" value="PROTEIN ESCARGOT"/>
    <property type="match status" value="1"/>
</dbReference>
<evidence type="ECO:0000256" key="5">
    <source>
        <dbReference type="ARBA" id="ARBA00022833"/>
    </source>
</evidence>
<evidence type="ECO:0000256" key="7">
    <source>
        <dbReference type="ARBA" id="ARBA00023125"/>
    </source>
</evidence>
<dbReference type="FunFam" id="3.30.160.60:FF:000358">
    <property type="entry name" value="zinc finger protein 24"/>
    <property type="match status" value="1"/>
</dbReference>
<comment type="subcellular location">
    <subcellularLocation>
        <location evidence="1">Nucleus</location>
    </subcellularLocation>
</comment>
<keyword evidence="6" id="KW-0805">Transcription regulation</keyword>
<feature type="domain" description="C2H2-type" evidence="12">
    <location>
        <begin position="45"/>
        <end position="72"/>
    </location>
</feature>